<dbReference type="Pfam" id="PF00664">
    <property type="entry name" value="ABC_membrane"/>
    <property type="match status" value="1"/>
</dbReference>
<dbReference type="InterPro" id="IPR036640">
    <property type="entry name" value="ABC1_TM_sf"/>
</dbReference>
<feature type="transmembrane region" description="Helical" evidence="8">
    <location>
        <begin position="181"/>
        <end position="198"/>
    </location>
</feature>
<dbReference type="InterPro" id="IPR011527">
    <property type="entry name" value="ABC1_TM_dom"/>
</dbReference>
<dbReference type="FunFam" id="3.40.50.300:FF:000287">
    <property type="entry name" value="Multidrug ABC transporter ATP-binding protein"/>
    <property type="match status" value="1"/>
</dbReference>
<dbReference type="GO" id="GO:0015421">
    <property type="term" value="F:ABC-type oligopeptide transporter activity"/>
    <property type="evidence" value="ECO:0007669"/>
    <property type="project" value="TreeGrafter"/>
</dbReference>
<dbReference type="CDD" id="cd18544">
    <property type="entry name" value="ABC_6TM_TmrA_like"/>
    <property type="match status" value="1"/>
</dbReference>
<keyword evidence="2" id="KW-0813">Transport</keyword>
<keyword evidence="7 8" id="KW-0472">Membrane</keyword>
<evidence type="ECO:0000313" key="12">
    <source>
        <dbReference type="Proteomes" id="UP000318509"/>
    </source>
</evidence>
<feature type="transmembrane region" description="Helical" evidence="8">
    <location>
        <begin position="79"/>
        <end position="100"/>
    </location>
</feature>
<evidence type="ECO:0000256" key="8">
    <source>
        <dbReference type="SAM" id="Phobius"/>
    </source>
</evidence>
<evidence type="ECO:0000259" key="10">
    <source>
        <dbReference type="PROSITE" id="PS50929"/>
    </source>
</evidence>
<reference evidence="11 12" key="1">
    <citation type="journal article" date="2019" name="Nat. Microbiol.">
        <title>Mediterranean grassland soil C-N compound turnover is dependent on rainfall and depth, and is mediated by genomically divergent microorganisms.</title>
        <authorList>
            <person name="Diamond S."/>
            <person name="Andeer P.F."/>
            <person name="Li Z."/>
            <person name="Crits-Christoph A."/>
            <person name="Burstein D."/>
            <person name="Anantharaman K."/>
            <person name="Lane K.R."/>
            <person name="Thomas B.C."/>
            <person name="Pan C."/>
            <person name="Northen T.R."/>
            <person name="Banfield J.F."/>
        </authorList>
    </citation>
    <scope>NUCLEOTIDE SEQUENCE [LARGE SCALE GENOMIC DNA]</scope>
    <source>
        <strain evidence="11">NP_3</strain>
    </source>
</reference>
<evidence type="ECO:0000256" key="5">
    <source>
        <dbReference type="ARBA" id="ARBA00022840"/>
    </source>
</evidence>
<proteinExistence type="predicted"/>
<dbReference type="SUPFAM" id="SSF52540">
    <property type="entry name" value="P-loop containing nucleoside triphosphate hydrolases"/>
    <property type="match status" value="1"/>
</dbReference>
<evidence type="ECO:0000313" key="11">
    <source>
        <dbReference type="EMBL" id="TMI88611.1"/>
    </source>
</evidence>
<dbReference type="Pfam" id="PF00005">
    <property type="entry name" value="ABC_tran"/>
    <property type="match status" value="1"/>
</dbReference>
<feature type="transmembrane region" description="Helical" evidence="8">
    <location>
        <begin position="120"/>
        <end position="142"/>
    </location>
</feature>
<dbReference type="EMBL" id="VBAK01000137">
    <property type="protein sequence ID" value="TMI88611.1"/>
    <property type="molecule type" value="Genomic_DNA"/>
</dbReference>
<feature type="transmembrane region" description="Helical" evidence="8">
    <location>
        <begin position="267"/>
        <end position="284"/>
    </location>
</feature>
<dbReference type="PANTHER" id="PTHR43394:SF1">
    <property type="entry name" value="ATP-BINDING CASSETTE SUB-FAMILY B MEMBER 10, MITOCHONDRIAL"/>
    <property type="match status" value="1"/>
</dbReference>
<keyword evidence="4" id="KW-0547">Nucleotide-binding</keyword>
<dbReference type="PANTHER" id="PTHR43394">
    <property type="entry name" value="ATP-DEPENDENT PERMEASE MDL1, MITOCHONDRIAL"/>
    <property type="match status" value="1"/>
</dbReference>
<dbReference type="Gene3D" id="3.40.50.300">
    <property type="entry name" value="P-loop containing nucleotide triphosphate hydrolases"/>
    <property type="match status" value="1"/>
</dbReference>
<feature type="domain" description="ABC transporter" evidence="9">
    <location>
        <begin position="360"/>
        <end position="596"/>
    </location>
</feature>
<dbReference type="InterPro" id="IPR027417">
    <property type="entry name" value="P-loop_NTPase"/>
</dbReference>
<dbReference type="InterPro" id="IPR003439">
    <property type="entry name" value="ABC_transporter-like_ATP-bd"/>
</dbReference>
<feature type="domain" description="ABC transmembrane type-1" evidence="10">
    <location>
        <begin position="36"/>
        <end position="326"/>
    </location>
</feature>
<dbReference type="InterPro" id="IPR039421">
    <property type="entry name" value="Type_1_exporter"/>
</dbReference>
<dbReference type="GO" id="GO:0016887">
    <property type="term" value="F:ATP hydrolysis activity"/>
    <property type="evidence" value="ECO:0007669"/>
    <property type="project" value="InterPro"/>
</dbReference>
<dbReference type="GO" id="GO:0005886">
    <property type="term" value="C:plasma membrane"/>
    <property type="evidence" value="ECO:0007669"/>
    <property type="project" value="UniProtKB-SubCell"/>
</dbReference>
<evidence type="ECO:0000256" key="4">
    <source>
        <dbReference type="ARBA" id="ARBA00022741"/>
    </source>
</evidence>
<name>A0A537JYL1_9BACT</name>
<gene>
    <name evidence="11" type="ORF">E6H00_11920</name>
</gene>
<keyword evidence="5 11" id="KW-0067">ATP-binding</keyword>
<dbReference type="InterPro" id="IPR003593">
    <property type="entry name" value="AAA+_ATPase"/>
</dbReference>
<comment type="subcellular location">
    <subcellularLocation>
        <location evidence="1">Cell membrane</location>
        <topology evidence="1">Multi-pass membrane protein</topology>
    </subcellularLocation>
</comment>
<protein>
    <submittedName>
        <fullName evidence="11">ABC transporter ATP-binding protein</fullName>
    </submittedName>
</protein>
<comment type="caution">
    <text evidence="11">The sequence shown here is derived from an EMBL/GenBank/DDBJ whole genome shotgun (WGS) entry which is preliminary data.</text>
</comment>
<dbReference type="Proteomes" id="UP000318509">
    <property type="component" value="Unassembled WGS sequence"/>
</dbReference>
<dbReference type="InterPro" id="IPR017871">
    <property type="entry name" value="ABC_transporter-like_CS"/>
</dbReference>
<feature type="transmembrane region" description="Helical" evidence="8">
    <location>
        <begin position="154"/>
        <end position="175"/>
    </location>
</feature>
<sequence length="605" mass="68003">MSVRFQEDEILGKTYDASLIRRLLRYVRPYRGATGLAIALLLLASATDLVGPSLYRIAIDRYILPGSVNAGPAAADLRGVARIAALYLLILGIGFGARWLQSYLMQFVGQRAMTDLRMHIFGHVQALPVAFFARWPVGRLLTRVTHDVDALNELITSGVVAIFGDIATLVGITAVMLWMDWRLALVVFSVLPLVYLITERFRVRARDAYRAVRTRLARINAYLNEQIMGMTVVQLFTRERQSLRAFEARNDDYLQASLAAQRNFSRFYPEIQVVGTIAIALLLWYGGGQVVRQAVTLGILVAALQYADRFFEPIRDISDKFNLFQAAMASSERIFRLVDEPITLRDPPDPVPLPRVQGRIEFRDVWFAYEEDEGWVLRGLSFAIEPGQTVAVVGHTGAGKTSIINLLMRFHDPQRGEVLIDGVDVRRVRQQDLRRHVGLVLQDVFLFSGTIEDNIRLGTAAITDERIRQAARYVGADRFIDVLPDGYRTEVQERGARLSVGQKQLVALARALAFNPEILLVLDEATSSVDAETEALIQEAMGKVLRGRTSIIIAHRLSTIQHADRIIVLHKGRIAEQGTHRELLDRGGIYAKLYRLQYKDQERAG</sequence>
<evidence type="ECO:0000256" key="1">
    <source>
        <dbReference type="ARBA" id="ARBA00004651"/>
    </source>
</evidence>
<dbReference type="GO" id="GO:0005524">
    <property type="term" value="F:ATP binding"/>
    <property type="evidence" value="ECO:0007669"/>
    <property type="project" value="UniProtKB-KW"/>
</dbReference>
<dbReference type="Gene3D" id="1.20.1560.10">
    <property type="entry name" value="ABC transporter type 1, transmembrane domain"/>
    <property type="match status" value="1"/>
</dbReference>
<organism evidence="11 12">
    <name type="scientific">Candidatus Segetimicrobium genomatis</name>
    <dbReference type="NCBI Taxonomy" id="2569760"/>
    <lineage>
        <taxon>Bacteria</taxon>
        <taxon>Bacillati</taxon>
        <taxon>Candidatus Sysuimicrobiota</taxon>
        <taxon>Candidatus Sysuimicrobiia</taxon>
        <taxon>Candidatus Sysuimicrobiales</taxon>
        <taxon>Candidatus Segetimicrobiaceae</taxon>
        <taxon>Candidatus Segetimicrobium</taxon>
    </lineage>
</organism>
<dbReference type="SUPFAM" id="SSF90123">
    <property type="entry name" value="ABC transporter transmembrane region"/>
    <property type="match status" value="1"/>
</dbReference>
<evidence type="ECO:0000256" key="6">
    <source>
        <dbReference type="ARBA" id="ARBA00022989"/>
    </source>
</evidence>
<evidence type="ECO:0000256" key="3">
    <source>
        <dbReference type="ARBA" id="ARBA00022692"/>
    </source>
</evidence>
<feature type="transmembrane region" description="Helical" evidence="8">
    <location>
        <begin position="33"/>
        <end position="58"/>
    </location>
</feature>
<evidence type="ECO:0000259" key="9">
    <source>
        <dbReference type="PROSITE" id="PS50893"/>
    </source>
</evidence>
<evidence type="ECO:0000256" key="7">
    <source>
        <dbReference type="ARBA" id="ARBA00023136"/>
    </source>
</evidence>
<dbReference type="SMART" id="SM00382">
    <property type="entry name" value="AAA"/>
    <property type="match status" value="1"/>
</dbReference>
<keyword evidence="6 8" id="KW-1133">Transmembrane helix</keyword>
<dbReference type="PROSITE" id="PS00211">
    <property type="entry name" value="ABC_TRANSPORTER_1"/>
    <property type="match status" value="1"/>
</dbReference>
<keyword evidence="3 8" id="KW-0812">Transmembrane</keyword>
<dbReference type="PROSITE" id="PS50893">
    <property type="entry name" value="ABC_TRANSPORTER_2"/>
    <property type="match status" value="1"/>
</dbReference>
<dbReference type="PROSITE" id="PS50929">
    <property type="entry name" value="ABC_TM1F"/>
    <property type="match status" value="1"/>
</dbReference>
<evidence type="ECO:0000256" key="2">
    <source>
        <dbReference type="ARBA" id="ARBA00022448"/>
    </source>
</evidence>
<accession>A0A537JYL1</accession>
<dbReference type="CDD" id="cd03254">
    <property type="entry name" value="ABCC_Glucan_exporter_like"/>
    <property type="match status" value="1"/>
</dbReference>
<dbReference type="AlphaFoldDB" id="A0A537JYL1"/>